<dbReference type="AlphaFoldDB" id="A0AAW1TQ57"/>
<organism evidence="1 2">
    <name type="scientific">Henosepilachna vigintioctopunctata</name>
    <dbReference type="NCBI Taxonomy" id="420089"/>
    <lineage>
        <taxon>Eukaryota</taxon>
        <taxon>Metazoa</taxon>
        <taxon>Ecdysozoa</taxon>
        <taxon>Arthropoda</taxon>
        <taxon>Hexapoda</taxon>
        <taxon>Insecta</taxon>
        <taxon>Pterygota</taxon>
        <taxon>Neoptera</taxon>
        <taxon>Endopterygota</taxon>
        <taxon>Coleoptera</taxon>
        <taxon>Polyphaga</taxon>
        <taxon>Cucujiformia</taxon>
        <taxon>Coccinelloidea</taxon>
        <taxon>Coccinellidae</taxon>
        <taxon>Epilachninae</taxon>
        <taxon>Epilachnini</taxon>
        <taxon>Henosepilachna</taxon>
    </lineage>
</organism>
<name>A0AAW1TQ57_9CUCU</name>
<dbReference type="EMBL" id="JARQZJ010000025">
    <property type="protein sequence ID" value="KAK9873671.1"/>
    <property type="molecule type" value="Genomic_DNA"/>
</dbReference>
<reference evidence="1 2" key="1">
    <citation type="submission" date="2023-03" db="EMBL/GenBank/DDBJ databases">
        <title>Genome insight into feeding habits of ladybird beetles.</title>
        <authorList>
            <person name="Li H.-S."/>
            <person name="Huang Y.-H."/>
            <person name="Pang H."/>
        </authorList>
    </citation>
    <scope>NUCLEOTIDE SEQUENCE [LARGE SCALE GENOMIC DNA]</scope>
    <source>
        <strain evidence="1">SYSU_2023b</strain>
        <tissue evidence="1">Whole body</tissue>
    </source>
</reference>
<accession>A0AAW1TQ57</accession>
<proteinExistence type="predicted"/>
<gene>
    <name evidence="1" type="ORF">WA026_023534</name>
</gene>
<evidence type="ECO:0000313" key="1">
    <source>
        <dbReference type="EMBL" id="KAK9873671.1"/>
    </source>
</evidence>
<keyword evidence="2" id="KW-1185">Reference proteome</keyword>
<comment type="caution">
    <text evidence="1">The sequence shown here is derived from an EMBL/GenBank/DDBJ whole genome shotgun (WGS) entry which is preliminary data.</text>
</comment>
<sequence length="110" mass="12707">MREALFDFLVEYCANDIASIFLRDKKLFVTNKAECYSYEVENNVVVKSVEDKFACDHEEADTRIIYHLSKLEASRIAMVKASDTDILVIILGNIHKLEPLEIFLSIYSRI</sequence>
<dbReference type="Proteomes" id="UP001431783">
    <property type="component" value="Unassembled WGS sequence"/>
</dbReference>
<protein>
    <submittedName>
        <fullName evidence="1">Uncharacterized protein</fullName>
    </submittedName>
</protein>
<evidence type="ECO:0000313" key="2">
    <source>
        <dbReference type="Proteomes" id="UP001431783"/>
    </source>
</evidence>